<dbReference type="SUPFAM" id="SSF54897">
    <property type="entry name" value="Protease propeptides/inhibitors"/>
    <property type="match status" value="1"/>
</dbReference>
<evidence type="ECO:0000256" key="6">
    <source>
        <dbReference type="ARBA" id="ARBA00022837"/>
    </source>
</evidence>
<dbReference type="GO" id="GO:0004252">
    <property type="term" value="F:serine-type endopeptidase activity"/>
    <property type="evidence" value="ECO:0007669"/>
    <property type="project" value="InterPro"/>
</dbReference>
<dbReference type="GO" id="GO:0008240">
    <property type="term" value="F:tripeptidyl-peptidase activity"/>
    <property type="evidence" value="ECO:0007669"/>
    <property type="project" value="TreeGrafter"/>
</dbReference>
<sequence>MASRVTLEKTLHKAPAHATHLGRTPSGNVISVSVIVRRKNPLKLSELKGRRLSHAEFNAQYAANPADFENIRVFAKNHGLSVDEAASSLPRRTIVLKGTAEAMEQAFGVQLNSYEDTRHKKRFHAFEGTISVPEDHAPAIEAVLGLDSRPIATPHFRRRDDSADPDKRKKQQPTTPSLQPQPFSAVQVGQLYGFPTNLNGSGQTIGILELGGGYTDSDLQTYFQGVGLSTPNVTAVSVDGGSNSPGDPNGADGEVELDIEVAGSVANAANIAVYFAPNTDQGFIDAITTAVHDTTNKPSVLSISWGGPESAWSAASVTALDNACQSAGALGVTITVASGDSGSSDGTNGTVVDFPASSPHVLACGGTELFANGTSIAEEVVWDDQPQGGATGGGFSGSFAVPTWQASALPSGSSGRGVPDVSGDASPESGYNIIVDGQPQVVGGTSAVAPLYAGLIALANQQLASQNSPSAGFINPTLYENASAFNDITQGNNGAYSAGPGWDACTGLGSPKGAAIVTALAAVVATAASGS</sequence>
<evidence type="ECO:0000256" key="7">
    <source>
        <dbReference type="ARBA" id="ARBA00023145"/>
    </source>
</evidence>
<feature type="compositionally biased region" description="Low complexity" evidence="9">
    <location>
        <begin position="172"/>
        <end position="182"/>
    </location>
</feature>
<feature type="domain" description="Peptidase S53" evidence="10">
    <location>
        <begin position="177"/>
        <end position="523"/>
    </location>
</feature>
<dbReference type="InterPro" id="IPR030400">
    <property type="entry name" value="Sedolisin_dom"/>
</dbReference>
<dbReference type="PANTHER" id="PTHR14218:SF15">
    <property type="entry name" value="TRIPEPTIDYL-PEPTIDASE 1"/>
    <property type="match status" value="1"/>
</dbReference>
<keyword evidence="7" id="KW-0865">Zymogen</keyword>
<evidence type="ECO:0000313" key="12">
    <source>
        <dbReference type="Proteomes" id="UP000515312"/>
    </source>
</evidence>
<reference evidence="11 12" key="1">
    <citation type="submission" date="2020-08" db="EMBL/GenBank/DDBJ databases">
        <title>Edaphobacter telluris sp. nov. and Acidobacterium dinghuensis sp. nov., two acidobacteria isolated from forest soil.</title>
        <authorList>
            <person name="Fu J."/>
            <person name="Qiu L."/>
        </authorList>
    </citation>
    <scope>NUCLEOTIDE SEQUENCE [LARGE SCALE GENOMIC DNA]</scope>
    <source>
        <strain evidence="11">4Y35</strain>
    </source>
</reference>
<dbReference type="Pfam" id="PF09286">
    <property type="entry name" value="Pro-kuma_activ"/>
    <property type="match status" value="1"/>
</dbReference>
<keyword evidence="3" id="KW-0479">Metal-binding</keyword>
<dbReference type="InterPro" id="IPR050819">
    <property type="entry name" value="Tripeptidyl-peptidase_I"/>
</dbReference>
<dbReference type="CDD" id="cd04056">
    <property type="entry name" value="Peptidases_S53"/>
    <property type="match status" value="1"/>
</dbReference>
<evidence type="ECO:0000256" key="8">
    <source>
        <dbReference type="PROSITE-ProRule" id="PRU01240"/>
    </source>
</evidence>
<keyword evidence="12" id="KW-1185">Reference proteome</keyword>
<evidence type="ECO:0000313" key="11">
    <source>
        <dbReference type="EMBL" id="QNI31291.1"/>
    </source>
</evidence>
<evidence type="ECO:0000256" key="3">
    <source>
        <dbReference type="ARBA" id="ARBA00022723"/>
    </source>
</evidence>
<keyword evidence="5" id="KW-0720">Serine protease</keyword>
<dbReference type="SUPFAM" id="SSF52743">
    <property type="entry name" value="Subtilisin-like"/>
    <property type="match status" value="1"/>
</dbReference>
<comment type="caution">
    <text evidence="8">Lacks conserved residue(s) required for the propagation of feature annotation.</text>
</comment>
<dbReference type="GO" id="GO:0046872">
    <property type="term" value="F:metal ion binding"/>
    <property type="evidence" value="ECO:0007669"/>
    <property type="project" value="UniProtKB-KW"/>
</dbReference>
<keyword evidence="2" id="KW-0645">Protease</keyword>
<evidence type="ECO:0000256" key="4">
    <source>
        <dbReference type="ARBA" id="ARBA00022801"/>
    </source>
</evidence>
<dbReference type="SMART" id="SM00944">
    <property type="entry name" value="Pro-kuma_activ"/>
    <property type="match status" value="1"/>
</dbReference>
<keyword evidence="6" id="KW-0106">Calcium</keyword>
<organism evidence="11 12">
    <name type="scientific">Alloacidobacterium dinghuense</name>
    <dbReference type="NCBI Taxonomy" id="2763107"/>
    <lineage>
        <taxon>Bacteria</taxon>
        <taxon>Pseudomonadati</taxon>
        <taxon>Acidobacteriota</taxon>
        <taxon>Terriglobia</taxon>
        <taxon>Terriglobales</taxon>
        <taxon>Acidobacteriaceae</taxon>
        <taxon>Alloacidobacterium</taxon>
    </lineage>
</organism>
<dbReference type="PROSITE" id="PS51892">
    <property type="entry name" value="SUBTILASE"/>
    <property type="match status" value="1"/>
</dbReference>
<feature type="region of interest" description="Disordered" evidence="9">
    <location>
        <begin position="151"/>
        <end position="182"/>
    </location>
</feature>
<name>A0A7G8BFH1_9BACT</name>
<dbReference type="EMBL" id="CP060394">
    <property type="protein sequence ID" value="QNI31291.1"/>
    <property type="molecule type" value="Genomic_DNA"/>
</dbReference>
<protein>
    <submittedName>
        <fullName evidence="11">S8/S53 family peptidase</fullName>
    </submittedName>
</protein>
<dbReference type="Gene3D" id="3.40.50.200">
    <property type="entry name" value="Peptidase S8/S53 domain"/>
    <property type="match status" value="1"/>
</dbReference>
<dbReference type="CDD" id="cd11377">
    <property type="entry name" value="Pro-peptidase_S53"/>
    <property type="match status" value="1"/>
</dbReference>
<gene>
    <name evidence="11" type="ORF">H7849_19685</name>
</gene>
<dbReference type="PROSITE" id="PS51695">
    <property type="entry name" value="SEDOLISIN"/>
    <property type="match status" value="1"/>
</dbReference>
<evidence type="ECO:0000256" key="1">
    <source>
        <dbReference type="ARBA" id="ARBA00001913"/>
    </source>
</evidence>
<dbReference type="AlphaFoldDB" id="A0A7G8BFH1"/>
<evidence type="ECO:0000256" key="2">
    <source>
        <dbReference type="ARBA" id="ARBA00022670"/>
    </source>
</evidence>
<evidence type="ECO:0000259" key="10">
    <source>
        <dbReference type="PROSITE" id="PS51695"/>
    </source>
</evidence>
<proteinExistence type="inferred from homology"/>
<evidence type="ECO:0000256" key="9">
    <source>
        <dbReference type="SAM" id="MobiDB-lite"/>
    </source>
</evidence>
<feature type="compositionally biased region" description="Basic and acidic residues" evidence="9">
    <location>
        <begin position="158"/>
        <end position="167"/>
    </location>
</feature>
<comment type="cofactor">
    <cofactor evidence="1">
        <name>Ca(2+)</name>
        <dbReference type="ChEBI" id="CHEBI:29108"/>
    </cofactor>
</comment>
<dbReference type="InterPro" id="IPR036852">
    <property type="entry name" value="Peptidase_S8/S53_dom_sf"/>
</dbReference>
<accession>A0A7G8BFH1</accession>
<dbReference type="RefSeq" id="WP_186741811.1">
    <property type="nucleotide sequence ID" value="NZ_CP060394.1"/>
</dbReference>
<dbReference type="GO" id="GO:0006508">
    <property type="term" value="P:proteolysis"/>
    <property type="evidence" value="ECO:0007669"/>
    <property type="project" value="UniProtKB-KW"/>
</dbReference>
<evidence type="ECO:0000256" key="5">
    <source>
        <dbReference type="ARBA" id="ARBA00022825"/>
    </source>
</evidence>
<dbReference type="PANTHER" id="PTHR14218">
    <property type="entry name" value="PROTEASE S8 TRIPEPTIDYL PEPTIDASE I CLN2"/>
    <property type="match status" value="1"/>
</dbReference>
<dbReference type="KEGG" id="adin:H7849_19685"/>
<comment type="similarity">
    <text evidence="8">Belongs to the peptidase S8 family.</text>
</comment>
<keyword evidence="4" id="KW-0378">Hydrolase</keyword>
<dbReference type="InterPro" id="IPR015366">
    <property type="entry name" value="S53_propep"/>
</dbReference>
<dbReference type="Proteomes" id="UP000515312">
    <property type="component" value="Chromosome"/>
</dbReference>